<dbReference type="Proteomes" id="UP000315037">
    <property type="component" value="Unassembled WGS sequence"/>
</dbReference>
<keyword evidence="1" id="KW-1133">Transmembrane helix</keyword>
<dbReference type="Pfam" id="PF05437">
    <property type="entry name" value="AzlD"/>
    <property type="match status" value="1"/>
</dbReference>
<keyword evidence="3" id="KW-1185">Reference proteome</keyword>
<evidence type="ECO:0000256" key="1">
    <source>
        <dbReference type="SAM" id="Phobius"/>
    </source>
</evidence>
<feature type="transmembrane region" description="Helical" evidence="1">
    <location>
        <begin position="44"/>
        <end position="62"/>
    </location>
</feature>
<feature type="transmembrane region" description="Helical" evidence="1">
    <location>
        <begin position="68"/>
        <end position="99"/>
    </location>
</feature>
<organism evidence="2 3">
    <name type="scientific">Oecophyllibacter saccharovorans</name>
    <dbReference type="NCBI Taxonomy" id="2558360"/>
    <lineage>
        <taxon>Bacteria</taxon>
        <taxon>Pseudomonadati</taxon>
        <taxon>Pseudomonadota</taxon>
        <taxon>Alphaproteobacteria</taxon>
        <taxon>Acetobacterales</taxon>
        <taxon>Acetobacteraceae</taxon>
        <taxon>Oecophyllibacter</taxon>
    </lineage>
</organism>
<proteinExistence type="predicted"/>
<dbReference type="RefSeq" id="WP_141451550.1">
    <property type="nucleotide sequence ID" value="NZ_CP038143.1"/>
</dbReference>
<dbReference type="AlphaFoldDB" id="A0A506ULQ3"/>
<evidence type="ECO:0000313" key="3">
    <source>
        <dbReference type="Proteomes" id="UP000315037"/>
    </source>
</evidence>
<sequence length="104" mass="11145">MTQYFHLQALNVLTILLMAGTTYCTRIGGYLLLRHHTPGPRLAAVMRCAPGCVLVSIIAPAFTSPHPATLLALACTVLAAWRLPMLATVLIGIGSAFLFRQLLG</sequence>
<dbReference type="EMBL" id="SORZ01000002">
    <property type="protein sequence ID" value="TPW34258.1"/>
    <property type="molecule type" value="Genomic_DNA"/>
</dbReference>
<name>A0A506ULQ3_9PROT</name>
<accession>A0A506ULQ3</accession>
<dbReference type="InterPro" id="IPR008407">
    <property type="entry name" value="Brnchd-chn_aa_trnsp_AzlD"/>
</dbReference>
<dbReference type="OrthoDB" id="3078300at2"/>
<comment type="caution">
    <text evidence="2">The sequence shown here is derived from an EMBL/GenBank/DDBJ whole genome shotgun (WGS) entry which is preliminary data.</text>
</comment>
<reference evidence="2 3" key="1">
    <citation type="submission" date="2019-03" db="EMBL/GenBank/DDBJ databases">
        <title>The complete genome sequence of Neokomagataea sp. Jb2 NBRC113641.</title>
        <authorList>
            <person name="Chua K.-O."/>
            <person name="Chan K.-G."/>
            <person name="See-Too W.-S."/>
        </authorList>
    </citation>
    <scope>NUCLEOTIDE SEQUENCE [LARGE SCALE GENOMIC DNA]</scope>
    <source>
        <strain evidence="2 3">Jb2</strain>
    </source>
</reference>
<evidence type="ECO:0000313" key="2">
    <source>
        <dbReference type="EMBL" id="TPW34258.1"/>
    </source>
</evidence>
<keyword evidence="1" id="KW-0812">Transmembrane</keyword>
<feature type="transmembrane region" description="Helical" evidence="1">
    <location>
        <begin position="12"/>
        <end position="32"/>
    </location>
</feature>
<gene>
    <name evidence="2" type="ORF">E3202_07050</name>
</gene>
<keyword evidence="1" id="KW-0472">Membrane</keyword>
<protein>
    <submittedName>
        <fullName evidence="2">AzlD family protein</fullName>
    </submittedName>
</protein>